<evidence type="ECO:0000259" key="4">
    <source>
        <dbReference type="SMART" id="SM00967"/>
    </source>
</evidence>
<reference evidence="5 6" key="1">
    <citation type="submission" date="2023-06" db="EMBL/GenBank/DDBJ databases">
        <title>Aquibacillus rhizosphaerae LR5S19.</title>
        <authorList>
            <person name="Sun J.-Q."/>
        </authorList>
    </citation>
    <scope>NUCLEOTIDE SEQUENCE [LARGE SCALE GENOMIC DNA]</scope>
    <source>
        <strain evidence="5 6">LR5S19</strain>
    </source>
</reference>
<comment type="similarity">
    <text evidence="1">Belongs to the class IV-like SAM-binding methyltransferase superfamily. RNA methyltransferase TrmH family.</text>
</comment>
<dbReference type="RefSeq" id="WP_285932603.1">
    <property type="nucleotide sequence ID" value="NZ_JASTZU010000040.1"/>
</dbReference>
<evidence type="ECO:0000313" key="5">
    <source>
        <dbReference type="EMBL" id="MDL4841365.1"/>
    </source>
</evidence>
<keyword evidence="6" id="KW-1185">Reference proteome</keyword>
<dbReference type="InterPro" id="IPR001537">
    <property type="entry name" value="SpoU_MeTrfase"/>
</dbReference>
<keyword evidence="2" id="KW-0489">Methyltransferase</keyword>
<sequence length="247" mass="27219">MSEEWIVGKNPVIEALSAGRSINKLLVSDQLQNQSYNKIHSLAKQNGITIQRVPKKKLDQLVDDNHQGVAAAVAAYQYSSVEDLFELAERREEAPFFLILDEIEDPHNLGSILRTADATGVHGVIIPKRRSVGLTATVAKTSAGAIEYIPVARVTNIAQTIDELKERHVWVVGTEAEGTEDYRQLDGTTSLALVIGNEGKGMSRLVKEKCDWTVRLAMKGKVSSLNASVASSLLMYEVYRKRYPIGD</sequence>
<dbReference type="Pfam" id="PF00588">
    <property type="entry name" value="SpoU_methylase"/>
    <property type="match status" value="1"/>
</dbReference>
<dbReference type="NCBIfam" id="TIGR00186">
    <property type="entry name" value="rRNA_methyl_3"/>
    <property type="match status" value="1"/>
</dbReference>
<dbReference type="SUPFAM" id="SSF75217">
    <property type="entry name" value="alpha/beta knot"/>
    <property type="match status" value="1"/>
</dbReference>
<dbReference type="InterPro" id="IPR029028">
    <property type="entry name" value="Alpha/beta_knot_MTases"/>
</dbReference>
<dbReference type="Gene3D" id="3.30.1330.30">
    <property type="match status" value="1"/>
</dbReference>
<evidence type="ECO:0000313" key="6">
    <source>
        <dbReference type="Proteomes" id="UP001235343"/>
    </source>
</evidence>
<dbReference type="PANTHER" id="PTHR46429">
    <property type="entry name" value="23S RRNA (GUANOSINE-2'-O-)-METHYLTRANSFERASE RLMB"/>
    <property type="match status" value="1"/>
</dbReference>
<dbReference type="EMBL" id="JASTZU010000040">
    <property type="protein sequence ID" value="MDL4841365.1"/>
    <property type="molecule type" value="Genomic_DNA"/>
</dbReference>
<gene>
    <name evidence="5" type="primary">rlmB</name>
    <name evidence="5" type="ORF">QQS35_13025</name>
</gene>
<protein>
    <submittedName>
        <fullName evidence="5">23S rRNA (Guanosine(2251)-2'-O)-methyltransferase RlmB</fullName>
    </submittedName>
</protein>
<evidence type="ECO:0000256" key="3">
    <source>
        <dbReference type="ARBA" id="ARBA00022679"/>
    </source>
</evidence>
<evidence type="ECO:0000256" key="2">
    <source>
        <dbReference type="ARBA" id="ARBA00022603"/>
    </source>
</evidence>
<dbReference type="PANTHER" id="PTHR46429:SF1">
    <property type="entry name" value="23S RRNA (GUANOSINE-2'-O-)-METHYLTRANSFERASE RLMB"/>
    <property type="match status" value="1"/>
</dbReference>
<dbReference type="CDD" id="cd18103">
    <property type="entry name" value="SpoU-like_RlmB"/>
    <property type="match status" value="1"/>
</dbReference>
<dbReference type="InterPro" id="IPR004441">
    <property type="entry name" value="rRNA_MeTrfase_TrmH"/>
</dbReference>
<dbReference type="SMART" id="SM00967">
    <property type="entry name" value="SpoU_sub_bind"/>
    <property type="match status" value="1"/>
</dbReference>
<dbReference type="Gene3D" id="3.40.1280.10">
    <property type="match status" value="1"/>
</dbReference>
<keyword evidence="3" id="KW-0808">Transferase</keyword>
<name>A0ABT7L687_9BACI</name>
<feature type="domain" description="RNA 2-O ribose methyltransferase substrate binding" evidence="4">
    <location>
        <begin position="5"/>
        <end position="79"/>
    </location>
</feature>
<organism evidence="5 6">
    <name type="scientific">Aquibacillus rhizosphaerae</name>
    <dbReference type="NCBI Taxonomy" id="3051431"/>
    <lineage>
        <taxon>Bacteria</taxon>
        <taxon>Bacillati</taxon>
        <taxon>Bacillota</taxon>
        <taxon>Bacilli</taxon>
        <taxon>Bacillales</taxon>
        <taxon>Bacillaceae</taxon>
        <taxon>Aquibacillus</taxon>
    </lineage>
</organism>
<dbReference type="Proteomes" id="UP001235343">
    <property type="component" value="Unassembled WGS sequence"/>
</dbReference>
<accession>A0ABT7L687</accession>
<dbReference type="InterPro" id="IPR013123">
    <property type="entry name" value="SpoU_subst-bd"/>
</dbReference>
<proteinExistence type="inferred from homology"/>
<evidence type="ECO:0000256" key="1">
    <source>
        <dbReference type="ARBA" id="ARBA00007228"/>
    </source>
</evidence>
<dbReference type="InterPro" id="IPR029026">
    <property type="entry name" value="tRNA_m1G_MTases_N"/>
</dbReference>
<dbReference type="Pfam" id="PF08032">
    <property type="entry name" value="SpoU_sub_bind"/>
    <property type="match status" value="1"/>
</dbReference>
<comment type="caution">
    <text evidence="5">The sequence shown here is derived from an EMBL/GenBank/DDBJ whole genome shotgun (WGS) entry which is preliminary data.</text>
</comment>
<dbReference type="InterPro" id="IPR029064">
    <property type="entry name" value="Ribosomal_eL30-like_sf"/>
</dbReference>
<dbReference type="SUPFAM" id="SSF55315">
    <property type="entry name" value="L30e-like"/>
    <property type="match status" value="1"/>
</dbReference>